<protein>
    <recommendedName>
        <fullName evidence="4">rhomboid protease</fullName>
        <ecNumber evidence="4">3.4.21.105</ecNumber>
    </recommendedName>
</protein>
<evidence type="ECO:0000313" key="15">
    <source>
        <dbReference type="EMBL" id="KAK2708273.1"/>
    </source>
</evidence>
<feature type="transmembrane region" description="Helical" evidence="13">
    <location>
        <begin position="237"/>
        <end position="256"/>
    </location>
</feature>
<comment type="subcellular location">
    <subcellularLocation>
        <location evidence="2">Membrane</location>
        <topology evidence="2">Multi-pass membrane protein</topology>
    </subcellularLocation>
</comment>
<dbReference type="GO" id="GO:0005509">
    <property type="term" value="F:calcium ion binding"/>
    <property type="evidence" value="ECO:0007669"/>
    <property type="project" value="InterPro"/>
</dbReference>
<dbReference type="Gene3D" id="1.20.1540.10">
    <property type="entry name" value="Rhomboid-like"/>
    <property type="match status" value="1"/>
</dbReference>
<accession>A0AA88HG22</accession>
<feature type="compositionally biased region" description="Basic and acidic residues" evidence="12">
    <location>
        <begin position="1"/>
        <end position="12"/>
    </location>
</feature>
<dbReference type="PROSITE" id="PS50222">
    <property type="entry name" value="EF_HAND_2"/>
    <property type="match status" value="2"/>
</dbReference>
<name>A0AA88HG22_ARTSF</name>
<reference evidence="15" key="1">
    <citation type="submission" date="2023-07" db="EMBL/GenBank/DDBJ databases">
        <title>Chromosome-level genome assembly of Artemia franciscana.</title>
        <authorList>
            <person name="Jo E."/>
        </authorList>
    </citation>
    <scope>NUCLEOTIDE SEQUENCE</scope>
    <source>
        <tissue evidence="15">Whole body</tissue>
    </source>
</reference>
<evidence type="ECO:0000259" key="14">
    <source>
        <dbReference type="PROSITE" id="PS50222"/>
    </source>
</evidence>
<evidence type="ECO:0000256" key="4">
    <source>
        <dbReference type="ARBA" id="ARBA00013039"/>
    </source>
</evidence>
<evidence type="ECO:0000256" key="5">
    <source>
        <dbReference type="ARBA" id="ARBA00022670"/>
    </source>
</evidence>
<dbReference type="CDD" id="cd00051">
    <property type="entry name" value="EFh"/>
    <property type="match status" value="1"/>
</dbReference>
<keyword evidence="6 13" id="KW-0812">Transmembrane</keyword>
<dbReference type="GO" id="GO:0004252">
    <property type="term" value="F:serine-type endopeptidase activity"/>
    <property type="evidence" value="ECO:0007669"/>
    <property type="project" value="InterPro"/>
</dbReference>
<keyword evidence="16" id="KW-1185">Reference proteome</keyword>
<proteinExistence type="inferred from homology"/>
<comment type="caution">
    <text evidence="15">The sequence shown here is derived from an EMBL/GenBank/DDBJ whole genome shotgun (WGS) entry which is preliminary data.</text>
</comment>
<dbReference type="InterPro" id="IPR035952">
    <property type="entry name" value="Rhomboid-like_sf"/>
</dbReference>
<feature type="transmembrane region" description="Helical" evidence="13">
    <location>
        <begin position="150"/>
        <end position="169"/>
    </location>
</feature>
<gene>
    <name evidence="15" type="ORF">QYM36_014018</name>
</gene>
<dbReference type="InterPro" id="IPR022764">
    <property type="entry name" value="Peptidase_S54_rhomboid_dom"/>
</dbReference>
<feature type="domain" description="EF-hand" evidence="14">
    <location>
        <begin position="36"/>
        <end position="71"/>
    </location>
</feature>
<dbReference type="PROSITE" id="PS00018">
    <property type="entry name" value="EF_HAND_1"/>
    <property type="match status" value="2"/>
</dbReference>
<dbReference type="FunFam" id="1.20.1540.10:FF:000007">
    <property type="entry name" value="Rhomboid like 2"/>
    <property type="match status" value="1"/>
</dbReference>
<dbReference type="InterPro" id="IPR051739">
    <property type="entry name" value="Rhomboid_IM_Serine_Proteases"/>
</dbReference>
<feature type="transmembrane region" description="Helical" evidence="13">
    <location>
        <begin position="203"/>
        <end position="225"/>
    </location>
</feature>
<dbReference type="InterPro" id="IPR018247">
    <property type="entry name" value="EF_Hand_1_Ca_BS"/>
</dbReference>
<evidence type="ECO:0000256" key="1">
    <source>
        <dbReference type="ARBA" id="ARBA00000156"/>
    </source>
</evidence>
<dbReference type="PANTHER" id="PTHR45840">
    <property type="entry name" value="RHOMBOID-RELATED PROTEIN"/>
    <property type="match status" value="1"/>
</dbReference>
<organism evidence="15 16">
    <name type="scientific">Artemia franciscana</name>
    <name type="common">Brine shrimp</name>
    <name type="synonym">Artemia sanfranciscana</name>
    <dbReference type="NCBI Taxonomy" id="6661"/>
    <lineage>
        <taxon>Eukaryota</taxon>
        <taxon>Metazoa</taxon>
        <taxon>Ecdysozoa</taxon>
        <taxon>Arthropoda</taxon>
        <taxon>Crustacea</taxon>
        <taxon>Branchiopoda</taxon>
        <taxon>Anostraca</taxon>
        <taxon>Artemiidae</taxon>
        <taxon>Artemia</taxon>
    </lineage>
</organism>
<dbReference type="EMBL" id="JAVRJZ010000018">
    <property type="protein sequence ID" value="KAK2708274.1"/>
    <property type="molecule type" value="Genomic_DNA"/>
</dbReference>
<keyword evidence="5" id="KW-0645">Protease</keyword>
<dbReference type="Gene3D" id="1.10.238.10">
    <property type="entry name" value="EF-hand"/>
    <property type="match status" value="1"/>
</dbReference>
<feature type="transmembrane region" description="Helical" evidence="13">
    <location>
        <begin position="325"/>
        <end position="343"/>
    </location>
</feature>
<comment type="similarity">
    <text evidence="3">Belongs to the peptidase S54 family.</text>
</comment>
<dbReference type="Proteomes" id="UP001187531">
    <property type="component" value="Unassembled WGS sequence"/>
</dbReference>
<evidence type="ECO:0000256" key="6">
    <source>
        <dbReference type="ARBA" id="ARBA00022692"/>
    </source>
</evidence>
<feature type="transmembrane region" description="Helical" evidence="13">
    <location>
        <begin position="355"/>
        <end position="376"/>
    </location>
</feature>
<dbReference type="Pfam" id="PF13499">
    <property type="entry name" value="EF-hand_7"/>
    <property type="match status" value="1"/>
</dbReference>
<dbReference type="SMART" id="SM00054">
    <property type="entry name" value="EFh"/>
    <property type="match status" value="2"/>
</dbReference>
<sequence length="397" mass="45148">MYRPREEYELESRQGSGRSGRLYPDIQSEMDDELGRESLKWKEVFVRLDRNRDGRIALHELKDFVQASPEEFQSLGQDVIEEIFFLCDKDSNGYLDEHEFMTMVKDHVLRRRHPDLHRLLSFASKVVVPQKSRREAVNIKVEEFRCCPPPLLFILLSLVELGVFIYYAIECSNDGATLTAEGPVPILSPLIYNPRRRYEAWRYFSYMLIHSGYVHIISNIVVQILLGVPLEMFHGPLRLFVIYISGVIAGSLGTSVSDPRVYLAGASGGVYAVLTAHVSSIILNWNELEFAPIRLAAFLIFFCVDLGVAVYTRYTLPPGATKVGYVAHLAGAIAGLLVGINVLRNVSVNPWEKYCWWVCLFLYFILLGAAVAWNIAYADYFPPDDTQPLQPGHCRIY</sequence>
<keyword evidence="11 13" id="KW-0472">Membrane</keyword>
<keyword evidence="8" id="KW-0720">Serine protease</keyword>
<dbReference type="SUPFAM" id="SSF47473">
    <property type="entry name" value="EF-hand"/>
    <property type="match status" value="1"/>
</dbReference>
<evidence type="ECO:0000256" key="10">
    <source>
        <dbReference type="ARBA" id="ARBA00022989"/>
    </source>
</evidence>
<dbReference type="EC" id="3.4.21.105" evidence="4"/>
<dbReference type="AlphaFoldDB" id="A0AA88HG22"/>
<evidence type="ECO:0000256" key="2">
    <source>
        <dbReference type="ARBA" id="ARBA00004141"/>
    </source>
</evidence>
<evidence type="ECO:0000256" key="13">
    <source>
        <dbReference type="SAM" id="Phobius"/>
    </source>
</evidence>
<keyword evidence="10 13" id="KW-1133">Transmembrane helix</keyword>
<evidence type="ECO:0000256" key="9">
    <source>
        <dbReference type="ARBA" id="ARBA00022837"/>
    </source>
</evidence>
<dbReference type="InterPro" id="IPR011992">
    <property type="entry name" value="EF-hand-dom_pair"/>
</dbReference>
<feature type="transmembrane region" description="Helical" evidence="13">
    <location>
        <begin position="262"/>
        <end position="283"/>
    </location>
</feature>
<dbReference type="GO" id="GO:0006508">
    <property type="term" value="P:proteolysis"/>
    <property type="evidence" value="ECO:0007669"/>
    <property type="project" value="UniProtKB-KW"/>
</dbReference>
<dbReference type="EMBL" id="JAVRJZ010000018">
    <property type="protein sequence ID" value="KAK2708273.1"/>
    <property type="molecule type" value="Genomic_DNA"/>
</dbReference>
<evidence type="ECO:0000256" key="7">
    <source>
        <dbReference type="ARBA" id="ARBA00022801"/>
    </source>
</evidence>
<evidence type="ECO:0000256" key="12">
    <source>
        <dbReference type="SAM" id="MobiDB-lite"/>
    </source>
</evidence>
<dbReference type="Pfam" id="PF01694">
    <property type="entry name" value="Rhomboid"/>
    <property type="match status" value="1"/>
</dbReference>
<keyword evidence="7" id="KW-0378">Hydrolase</keyword>
<evidence type="ECO:0000256" key="3">
    <source>
        <dbReference type="ARBA" id="ARBA00009045"/>
    </source>
</evidence>
<dbReference type="InterPro" id="IPR002048">
    <property type="entry name" value="EF_hand_dom"/>
</dbReference>
<dbReference type="PANTHER" id="PTHR45840:SF2">
    <property type="entry name" value="PROTEIN RHOMBOID-RELATED"/>
    <property type="match status" value="1"/>
</dbReference>
<feature type="domain" description="EF-hand" evidence="14">
    <location>
        <begin position="75"/>
        <end position="110"/>
    </location>
</feature>
<evidence type="ECO:0000256" key="11">
    <source>
        <dbReference type="ARBA" id="ARBA00023136"/>
    </source>
</evidence>
<evidence type="ECO:0000313" key="16">
    <source>
        <dbReference type="Proteomes" id="UP001187531"/>
    </source>
</evidence>
<feature type="transmembrane region" description="Helical" evidence="13">
    <location>
        <begin position="295"/>
        <end position="313"/>
    </location>
</feature>
<dbReference type="SUPFAM" id="SSF144091">
    <property type="entry name" value="Rhomboid-like"/>
    <property type="match status" value="1"/>
</dbReference>
<feature type="region of interest" description="Disordered" evidence="12">
    <location>
        <begin position="1"/>
        <end position="26"/>
    </location>
</feature>
<keyword evidence="9" id="KW-0106">Calcium</keyword>
<comment type="catalytic activity">
    <reaction evidence="1">
        <text>Cleaves type-1 transmembrane domains using a catalytic dyad composed of serine and histidine that are contributed by different transmembrane domains.</text>
        <dbReference type="EC" id="3.4.21.105"/>
    </reaction>
</comment>
<evidence type="ECO:0000256" key="8">
    <source>
        <dbReference type="ARBA" id="ARBA00022825"/>
    </source>
</evidence>
<dbReference type="GO" id="GO:0016020">
    <property type="term" value="C:membrane"/>
    <property type="evidence" value="ECO:0007669"/>
    <property type="project" value="UniProtKB-SubCell"/>
</dbReference>